<dbReference type="EMBL" id="UZAL01027172">
    <property type="protein sequence ID" value="VDP30007.1"/>
    <property type="molecule type" value="Genomic_DNA"/>
</dbReference>
<accession>A0A183NUC6</accession>
<protein>
    <submittedName>
        <fullName evidence="1">Uncharacterized protein</fullName>
    </submittedName>
</protein>
<name>A0A183NUC6_9TREM</name>
<keyword evidence="2" id="KW-1185">Reference proteome</keyword>
<evidence type="ECO:0000313" key="1">
    <source>
        <dbReference type="EMBL" id="VDP30007.1"/>
    </source>
</evidence>
<dbReference type="AlphaFoldDB" id="A0A183NUC6"/>
<organism evidence="1 2">
    <name type="scientific">Schistosoma mattheei</name>
    <dbReference type="NCBI Taxonomy" id="31246"/>
    <lineage>
        <taxon>Eukaryota</taxon>
        <taxon>Metazoa</taxon>
        <taxon>Spiralia</taxon>
        <taxon>Lophotrochozoa</taxon>
        <taxon>Platyhelminthes</taxon>
        <taxon>Trematoda</taxon>
        <taxon>Digenea</taxon>
        <taxon>Strigeidida</taxon>
        <taxon>Schistosomatoidea</taxon>
        <taxon>Schistosomatidae</taxon>
        <taxon>Schistosoma</taxon>
    </lineage>
</organism>
<dbReference type="Proteomes" id="UP000269396">
    <property type="component" value="Unassembled WGS sequence"/>
</dbReference>
<sequence>MDTWTDINNRGICVINQILLSRDVLLDELTLCLSLRNNDIGYIKQASMTTLAISKQKELDDIYDVLHTKLDQFTIHSIYSNIYMKQLNSILERLCIIREEIIKPITIDLINKNSNNIVSLINSHDLNTSEIYQLREEALQLILNITSIELKSIILKDPNHYINLIIHMKWKFQELNNLEFHHESIQLFNNQLTVFYSSLINNNTSIQQQDNCGFIKSLASRRREFLIQYDIQCKFFFEKLNLIKVQFEIIKQMFSCCMKQDILNNSDDLIDSHSSQSPFINVYACFNTMKQFLKSYFEQLKDYIGILDAFHYWINQVEGEFQAIKQNGDTYTLTDIYYTKEMQIYMQPLYESVVIHLKRVRDIIVSRLTNLHNRSTVLNQLQINFIQHWNYKPSIHRYRTQSLCSNTALKCPPVKIKIHKRSNSSSSLLTSFHSTDIITDHPISLTYFLGKDDLSLNCSPSFFKNKKLIRNNDALITDIICNFKHSRNSIQSPCTESTSSTLCYSQNEENNSNLEEISTQIIKETLPEVIDSKNNSPDRIVSFPTSTSFDEDFNLRHDNGHVIKDWTTKKEKLIENFSSFIQEYENLLIRYSSTVISDELHQKLRSLSFDSSNKYVFSELFCQRLESKQIAFCIQISCRMIAYLYQRYLG</sequence>
<proteinExistence type="predicted"/>
<reference evidence="1 2" key="1">
    <citation type="submission" date="2018-11" db="EMBL/GenBank/DDBJ databases">
        <authorList>
            <consortium name="Pathogen Informatics"/>
        </authorList>
    </citation>
    <scope>NUCLEOTIDE SEQUENCE [LARGE SCALE GENOMIC DNA]</scope>
    <source>
        <strain>Denwood</strain>
        <strain evidence="2">Zambia</strain>
    </source>
</reference>
<gene>
    <name evidence="1" type="ORF">SMTD_LOCUS5712</name>
</gene>
<evidence type="ECO:0000313" key="2">
    <source>
        <dbReference type="Proteomes" id="UP000269396"/>
    </source>
</evidence>